<comment type="caution">
    <text evidence="1">The sequence shown here is derived from an EMBL/GenBank/DDBJ whole genome shotgun (WGS) entry which is preliminary data.</text>
</comment>
<dbReference type="RefSeq" id="XP_001707173.1">
    <property type="nucleotide sequence ID" value="XM_001707121.1"/>
</dbReference>
<name>A8BGE5_GIAIC</name>
<dbReference type="VEuPathDB" id="GiardiaDB:GL50803_9835"/>
<dbReference type="GeneID" id="5700070"/>
<dbReference type="OMA" id="FKCASML"/>
<evidence type="ECO:0000313" key="1">
    <source>
        <dbReference type="EMBL" id="KAE8302186.1"/>
    </source>
</evidence>
<dbReference type="AlphaFoldDB" id="A8BGE5"/>
<keyword evidence="2" id="KW-1185">Reference proteome</keyword>
<gene>
    <name evidence="1" type="ORF">GL50803_009835</name>
</gene>
<dbReference type="EMBL" id="AACB03000004">
    <property type="protein sequence ID" value="KAE8302186.1"/>
    <property type="molecule type" value="Genomic_DNA"/>
</dbReference>
<evidence type="ECO:0000313" key="2">
    <source>
        <dbReference type="Proteomes" id="UP000001548"/>
    </source>
</evidence>
<proteinExistence type="predicted"/>
<dbReference type="KEGG" id="gla:GL50803_009835"/>
<dbReference type="HOGENOM" id="CLU_702927_0_0_1"/>
<reference evidence="1 2" key="1">
    <citation type="journal article" date="2007" name="Science">
        <title>Genomic minimalism in the early diverging intestinal parasite Giardia lamblia.</title>
        <authorList>
            <person name="Morrison H.G."/>
            <person name="McArthur A.G."/>
            <person name="Gillin F.D."/>
            <person name="Aley S.B."/>
            <person name="Adam R.D."/>
            <person name="Olsen G.J."/>
            <person name="Best A.A."/>
            <person name="Cande W.Z."/>
            <person name="Chen F."/>
            <person name="Cipriano M.J."/>
            <person name="Davids B.J."/>
            <person name="Dawson S.C."/>
            <person name="Elmendorf H.G."/>
            <person name="Hehl A.B."/>
            <person name="Holder M.E."/>
            <person name="Huse S.M."/>
            <person name="Kim U.U."/>
            <person name="Lasek-Nesselquist E."/>
            <person name="Manning G."/>
            <person name="Nigam A."/>
            <person name="Nixon J.E."/>
            <person name="Palm D."/>
            <person name="Passamaneck N.E."/>
            <person name="Prabhu A."/>
            <person name="Reich C.I."/>
            <person name="Reiner D.S."/>
            <person name="Samuelson J."/>
            <person name="Svard S.G."/>
            <person name="Sogin M.L."/>
        </authorList>
    </citation>
    <scope>NUCLEOTIDE SEQUENCE [LARGE SCALE GENOMIC DNA]</scope>
    <source>
        <strain evidence="1 2">WB C6</strain>
    </source>
</reference>
<dbReference type="Proteomes" id="UP000001548">
    <property type="component" value="Unassembled WGS sequence"/>
</dbReference>
<protein>
    <submittedName>
        <fullName evidence="1">Uncharacterized protein</fullName>
    </submittedName>
</protein>
<sequence length="393" mass="43511">MVTAFQQIAFIFKSVDDNKLSEELEKLRDEGKLEQAKALLLRSIAEDDMLAVTELLGLYCSLPLEVKEMLISDEEYLTILQKLDERASNYTDRTIYLSFMVDTLRESTVSVRQQALLLATRYFEQLVGNPSCSDLLDLLPLNSELAYNAMMTLTAFYDLALLGSDDNLVQLVYQSSRVLAELLASRVYRIIGFKCASMLPLAAALFTVFSAGETSNREHMAYSLLCWLVKLLTTAEQSVAVAILASVLKIVKEEGYTCVGATTSPKRSGFVLLCHTLLGAGSNITSGVTLLCKNLGTTEYEEHRVEILCLFYGVCAESDLRVAKLLGQSVVLLEWMNSKIGSMEPTDQAAVMELAEKLLTLNAVDENYMDSFRSLSRGLRCSGKEAPIVTETL</sequence>
<accession>A8BGE5</accession>
<organism evidence="1 2">
    <name type="scientific">Giardia intestinalis (strain ATCC 50803 / WB clone C6)</name>
    <name type="common">Giardia lamblia</name>
    <dbReference type="NCBI Taxonomy" id="184922"/>
    <lineage>
        <taxon>Eukaryota</taxon>
        <taxon>Metamonada</taxon>
        <taxon>Diplomonadida</taxon>
        <taxon>Hexamitidae</taxon>
        <taxon>Giardiinae</taxon>
        <taxon>Giardia</taxon>
    </lineage>
</organism>